<dbReference type="Proteomes" id="UP000606974">
    <property type="component" value="Unassembled WGS sequence"/>
</dbReference>
<dbReference type="AlphaFoldDB" id="A0A8H7DZ86"/>
<feature type="domain" description="Prion-inhibition and propagation HeLo" evidence="1">
    <location>
        <begin position="8"/>
        <end position="204"/>
    </location>
</feature>
<dbReference type="PANTHER" id="PTHR37542">
    <property type="entry name" value="HELO DOMAIN-CONTAINING PROTEIN-RELATED"/>
    <property type="match status" value="1"/>
</dbReference>
<dbReference type="InterPro" id="IPR029498">
    <property type="entry name" value="HeLo_dom"/>
</dbReference>
<organism evidence="2 3">
    <name type="scientific">Endocarpon pusillum</name>
    <dbReference type="NCBI Taxonomy" id="364733"/>
    <lineage>
        <taxon>Eukaryota</taxon>
        <taxon>Fungi</taxon>
        <taxon>Dikarya</taxon>
        <taxon>Ascomycota</taxon>
        <taxon>Pezizomycotina</taxon>
        <taxon>Eurotiomycetes</taxon>
        <taxon>Chaetothyriomycetidae</taxon>
        <taxon>Verrucariales</taxon>
        <taxon>Verrucariaceae</taxon>
        <taxon>Endocarpon</taxon>
    </lineage>
</organism>
<gene>
    <name evidence="2" type="ORF">GJ744_006443</name>
</gene>
<dbReference type="OrthoDB" id="20872at2759"/>
<keyword evidence="3" id="KW-1185">Reference proteome</keyword>
<name>A0A8H7DZ86_9EURO</name>
<evidence type="ECO:0000313" key="2">
    <source>
        <dbReference type="EMBL" id="KAF7502213.1"/>
    </source>
</evidence>
<evidence type="ECO:0000259" key="1">
    <source>
        <dbReference type="Pfam" id="PF14479"/>
    </source>
</evidence>
<dbReference type="Pfam" id="PF14479">
    <property type="entry name" value="HeLo"/>
    <property type="match status" value="1"/>
</dbReference>
<proteinExistence type="predicted"/>
<protein>
    <recommendedName>
        <fullName evidence="1">Prion-inhibition and propagation HeLo domain-containing protein</fullName>
    </recommendedName>
</protein>
<accession>A0A8H7DZ86</accession>
<dbReference type="Gene3D" id="1.20.120.1020">
    <property type="entry name" value="Prion-inhibition and propagation, HeLo domain"/>
    <property type="match status" value="1"/>
</dbReference>
<sequence length="309" mass="34896">MEPISFSLGAVGLVGTFVACVDCFEYIRIGRSLGTDYQTAIVKLDLARLRLTRWGRSVGIVQGDQDIDEAVAVAQLKTNLNAPEKDFETVTNTLGQLLVLFKMSAESSKRLSRTRSNDDVNNTIDDADIRFLHERMRDLAIQRQKRTSTLQKASWMLYKKKDFINLVDQISSLTSALVEVAPVRAQQKELCRAEVREISSDRSLVVLNDILAESASDEYDNDHLDDLMHETVVETMDERRGTIPMDVWKRNQVGEGSQIQQGDQISRDYRGQIPQNPRHHIAEDNKFGNNVTFLQGNRYGPAKVNSPQP</sequence>
<dbReference type="EMBL" id="JAACFV010000297">
    <property type="protein sequence ID" value="KAF7502213.1"/>
    <property type="molecule type" value="Genomic_DNA"/>
</dbReference>
<dbReference type="PANTHER" id="PTHR37542:SF3">
    <property type="entry name" value="PRION-INHIBITION AND PROPAGATION HELO DOMAIN-CONTAINING PROTEIN"/>
    <property type="match status" value="1"/>
</dbReference>
<evidence type="ECO:0000313" key="3">
    <source>
        <dbReference type="Proteomes" id="UP000606974"/>
    </source>
</evidence>
<comment type="caution">
    <text evidence="2">The sequence shown here is derived from an EMBL/GenBank/DDBJ whole genome shotgun (WGS) entry which is preliminary data.</text>
</comment>
<dbReference type="InterPro" id="IPR038305">
    <property type="entry name" value="HeLo_sf"/>
</dbReference>
<reference evidence="2" key="1">
    <citation type="submission" date="2020-02" db="EMBL/GenBank/DDBJ databases">
        <authorList>
            <person name="Palmer J.M."/>
        </authorList>
    </citation>
    <scope>NUCLEOTIDE SEQUENCE</scope>
    <source>
        <strain evidence="2">EPUS1.4</strain>
        <tissue evidence="2">Thallus</tissue>
    </source>
</reference>